<name>A0ACC0SQC6_POPTR</name>
<proteinExistence type="predicted"/>
<gene>
    <name evidence="1" type="ORF">POPTR_007G085000v4</name>
</gene>
<reference evidence="1 2" key="1">
    <citation type="journal article" date="2006" name="Science">
        <title>The genome of black cottonwood, Populus trichocarpa (Torr. &amp; Gray).</title>
        <authorList>
            <person name="Tuskan G.A."/>
            <person name="Difazio S."/>
            <person name="Jansson S."/>
            <person name="Bohlmann J."/>
            <person name="Grigoriev I."/>
            <person name="Hellsten U."/>
            <person name="Putnam N."/>
            <person name="Ralph S."/>
            <person name="Rombauts S."/>
            <person name="Salamov A."/>
            <person name="Schein J."/>
            <person name="Sterck L."/>
            <person name="Aerts A."/>
            <person name="Bhalerao R.R."/>
            <person name="Bhalerao R.P."/>
            <person name="Blaudez D."/>
            <person name="Boerjan W."/>
            <person name="Brun A."/>
            <person name="Brunner A."/>
            <person name="Busov V."/>
            <person name="Campbell M."/>
            <person name="Carlson J."/>
            <person name="Chalot M."/>
            <person name="Chapman J."/>
            <person name="Chen G.L."/>
            <person name="Cooper D."/>
            <person name="Coutinho P.M."/>
            <person name="Couturier J."/>
            <person name="Covert S."/>
            <person name="Cronk Q."/>
            <person name="Cunningham R."/>
            <person name="Davis J."/>
            <person name="Degroeve S."/>
            <person name="Dejardin A."/>
            <person name="Depamphilis C."/>
            <person name="Detter J."/>
            <person name="Dirks B."/>
            <person name="Dubchak I."/>
            <person name="Duplessis S."/>
            <person name="Ehlting J."/>
            <person name="Ellis B."/>
            <person name="Gendler K."/>
            <person name="Goodstein D."/>
            <person name="Gribskov M."/>
            <person name="Grimwood J."/>
            <person name="Groover A."/>
            <person name="Gunter L."/>
            <person name="Hamberger B."/>
            <person name="Heinze B."/>
            <person name="Helariutta Y."/>
            <person name="Henrissat B."/>
            <person name="Holligan D."/>
            <person name="Holt R."/>
            <person name="Huang W."/>
            <person name="Islam-Faridi N."/>
            <person name="Jones S."/>
            <person name="Jones-Rhoades M."/>
            <person name="Jorgensen R."/>
            <person name="Joshi C."/>
            <person name="Kangasjarvi J."/>
            <person name="Karlsson J."/>
            <person name="Kelleher C."/>
            <person name="Kirkpatrick R."/>
            <person name="Kirst M."/>
            <person name="Kohler A."/>
            <person name="Kalluri U."/>
            <person name="Larimer F."/>
            <person name="Leebens-Mack J."/>
            <person name="Leple J.C."/>
            <person name="Locascio P."/>
            <person name="Lou Y."/>
            <person name="Lucas S."/>
            <person name="Martin F."/>
            <person name="Montanini B."/>
            <person name="Napoli C."/>
            <person name="Nelson D.R."/>
            <person name="Nelson C."/>
            <person name="Nieminen K."/>
            <person name="Nilsson O."/>
            <person name="Pereda V."/>
            <person name="Peter G."/>
            <person name="Philippe R."/>
            <person name="Pilate G."/>
            <person name="Poliakov A."/>
            <person name="Razumovskaya J."/>
            <person name="Richardson P."/>
            <person name="Rinaldi C."/>
            <person name="Ritland K."/>
            <person name="Rouze P."/>
            <person name="Ryaboy D."/>
            <person name="Schmutz J."/>
            <person name="Schrader J."/>
            <person name="Segerman B."/>
            <person name="Shin H."/>
            <person name="Siddiqui A."/>
            <person name="Sterky F."/>
            <person name="Terry A."/>
            <person name="Tsai C.J."/>
            <person name="Uberbacher E."/>
            <person name="Unneberg P."/>
            <person name="Vahala J."/>
            <person name="Wall K."/>
            <person name="Wessler S."/>
            <person name="Yang G."/>
            <person name="Yin T."/>
            <person name="Douglas C."/>
            <person name="Marra M."/>
            <person name="Sandberg G."/>
            <person name="Van de Peer Y."/>
            <person name="Rokhsar D."/>
        </authorList>
    </citation>
    <scope>NUCLEOTIDE SEQUENCE [LARGE SCALE GENOMIC DNA]</scope>
    <source>
        <strain evidence="2">cv. Nisqually</strain>
    </source>
</reference>
<dbReference type="Proteomes" id="UP000006729">
    <property type="component" value="Chromosome 7"/>
</dbReference>
<dbReference type="EMBL" id="CM009296">
    <property type="protein sequence ID" value="KAI9391426.1"/>
    <property type="molecule type" value="Genomic_DNA"/>
</dbReference>
<organism evidence="1 2">
    <name type="scientific">Populus trichocarpa</name>
    <name type="common">Western balsam poplar</name>
    <name type="synonym">Populus balsamifera subsp. trichocarpa</name>
    <dbReference type="NCBI Taxonomy" id="3694"/>
    <lineage>
        <taxon>Eukaryota</taxon>
        <taxon>Viridiplantae</taxon>
        <taxon>Streptophyta</taxon>
        <taxon>Embryophyta</taxon>
        <taxon>Tracheophyta</taxon>
        <taxon>Spermatophyta</taxon>
        <taxon>Magnoliopsida</taxon>
        <taxon>eudicotyledons</taxon>
        <taxon>Gunneridae</taxon>
        <taxon>Pentapetalae</taxon>
        <taxon>rosids</taxon>
        <taxon>fabids</taxon>
        <taxon>Malpighiales</taxon>
        <taxon>Salicaceae</taxon>
        <taxon>Saliceae</taxon>
        <taxon>Populus</taxon>
    </lineage>
</organism>
<evidence type="ECO:0000313" key="1">
    <source>
        <dbReference type="EMBL" id="KAI9391426.1"/>
    </source>
</evidence>
<evidence type="ECO:0000313" key="2">
    <source>
        <dbReference type="Proteomes" id="UP000006729"/>
    </source>
</evidence>
<keyword evidence="2" id="KW-1185">Reference proteome</keyword>
<sequence>MSRSILITQLVKVRSKQQINNNIEPTSPVCFSFRLRFLSHNIQVNKRVEILYTSRTASYRITSMAWIWASLAFVALIFLLQWLSTKNKRLPPGPRGFPIFGSLHLLGKFPHRALHQLAQKYGPIMHLRLGLVPTIVVSSPEAAELFLKTHDLVFAGRPPHEAARYISYGQKGMAFAQYGSYWRNMRKMCTVELLSSLKITSFKPMRMEELDLLIKYIQEAAQERVAVDMSAKVSSLSADMSCRMVFGKKYVDEDLDERGFKSVMQEVMHLTAAPHLGDYIPQIAALDLQGLTKRMNAISKVFDVFLDKIIDEHVQYQEKGKNKDFVDVMLSLMKSEENEYLVDQGCMKATMLDMLVGSMDTSATVIDWAFSELIKNPRVMKKLQKEIEEVVGKQRMVEESDLERLEYLDMVVKETLRLHPAGPLMIPHEATEDCVVNGFHIPKKSHVIINVWAIGRDPKAWTDAEKFYPERFVGSDIDVRGRDFQLIPFGTGRRSCPGMQLGLTVVRLVLAQLVHCFDWELPNGILPSEVDMTEEFGLVLCRSKHLVAIPTYRLNK</sequence>
<accession>A0ACC0SQC6</accession>
<comment type="caution">
    <text evidence="1">The sequence shown here is derived from an EMBL/GenBank/DDBJ whole genome shotgun (WGS) entry which is preliminary data.</text>
</comment>
<protein>
    <submittedName>
        <fullName evidence="1">Uncharacterized protein</fullName>
    </submittedName>
</protein>